<dbReference type="AlphaFoldDB" id="A0AA37K7T2"/>
<reference evidence="5" key="1">
    <citation type="submission" date="2022-01" db="EMBL/GenBank/DDBJ databases">
        <title>Novel bile acid biosynthetic pathways are enriched in the microbiome of centenarians.</title>
        <authorList>
            <person name="Sato Y."/>
            <person name="Atarashi K."/>
            <person name="Plichta R.D."/>
            <person name="Arai Y."/>
            <person name="Sasajima S."/>
            <person name="Kearney M.S."/>
            <person name="Suda W."/>
            <person name="Takeshita K."/>
            <person name="Sasaki T."/>
            <person name="Okamoto S."/>
            <person name="Skelly N.A."/>
            <person name="Okamura Y."/>
            <person name="Vlamakis H."/>
            <person name="Li Y."/>
            <person name="Tanoue T."/>
            <person name="Takei H."/>
            <person name="Nittono H."/>
            <person name="Narushima S."/>
            <person name="Irie J."/>
            <person name="Itoh H."/>
            <person name="Moriya K."/>
            <person name="Sugiura Y."/>
            <person name="Suematsu M."/>
            <person name="Moritoki N."/>
            <person name="Shibata S."/>
            <person name="Littman R.D."/>
            <person name="Fischbach A.M."/>
            <person name="Uwamino Y."/>
            <person name="Inoue T."/>
            <person name="Honda A."/>
            <person name="Hattori M."/>
            <person name="Murai T."/>
            <person name="Xavier J.R."/>
            <person name="Hirose N."/>
            <person name="Honda K."/>
        </authorList>
    </citation>
    <scope>NUCLEOTIDE SEQUENCE</scope>
    <source>
        <strain evidence="5">CE91-St3</strain>
    </source>
</reference>
<name>A0AA37K7T2_9BACT</name>
<evidence type="ECO:0000313" key="5">
    <source>
        <dbReference type="EMBL" id="GKH70698.1"/>
    </source>
</evidence>
<evidence type="ECO:0008006" key="7">
    <source>
        <dbReference type="Google" id="ProtNLM"/>
    </source>
</evidence>
<protein>
    <recommendedName>
        <fullName evidence="7">TonB-dependent receptor</fullName>
    </recommendedName>
</protein>
<feature type="chain" id="PRO_5041255866" description="TonB-dependent receptor" evidence="4">
    <location>
        <begin position="21"/>
        <end position="853"/>
    </location>
</feature>
<keyword evidence="4" id="KW-0732">Signal</keyword>
<dbReference type="InterPro" id="IPR008969">
    <property type="entry name" value="CarboxyPept-like_regulatory"/>
</dbReference>
<evidence type="ECO:0000256" key="4">
    <source>
        <dbReference type="SAM" id="SignalP"/>
    </source>
</evidence>
<comment type="caution">
    <text evidence="5">The sequence shown here is derived from an EMBL/GenBank/DDBJ whole genome shotgun (WGS) entry which is preliminary data.</text>
</comment>
<evidence type="ECO:0000313" key="6">
    <source>
        <dbReference type="Proteomes" id="UP001055114"/>
    </source>
</evidence>
<keyword evidence="3" id="KW-0998">Cell outer membrane</keyword>
<dbReference type="GO" id="GO:0009279">
    <property type="term" value="C:cell outer membrane"/>
    <property type="evidence" value="ECO:0007669"/>
    <property type="project" value="UniProtKB-SubCell"/>
</dbReference>
<dbReference type="SUPFAM" id="SSF49464">
    <property type="entry name" value="Carboxypeptidase regulatory domain-like"/>
    <property type="match status" value="1"/>
</dbReference>
<evidence type="ECO:0000256" key="2">
    <source>
        <dbReference type="ARBA" id="ARBA00023136"/>
    </source>
</evidence>
<evidence type="ECO:0000256" key="3">
    <source>
        <dbReference type="ARBA" id="ARBA00023237"/>
    </source>
</evidence>
<dbReference type="Gene3D" id="2.40.170.20">
    <property type="entry name" value="TonB-dependent receptor, beta-barrel domain"/>
    <property type="match status" value="1"/>
</dbReference>
<comment type="subcellular location">
    <subcellularLocation>
        <location evidence="1">Cell outer membrane</location>
    </subcellularLocation>
</comment>
<gene>
    <name evidence="5" type="ORF">CE91St3_05610</name>
</gene>
<sequence>MVKIIHILCFLILFPMSVWAQETVLVFKGAVTDANGKGIANVLCKALNAKDSLLAYSISQSDGQYTLQCKEQPVKLSFAKMGFATQCIPVEKEKWRYDVQLIEKSYAIDEVVVKADPITRKKDTLNYHVESFRQKEDYSIEDVLKHMPGIEVLPSGQIMYQGNSINKVNIEGLDLMGDQYNQATQNMPAEAVSTIQVMENNQPIRALEGKVHNNRATLNIKLKKNYKMRPFGDAEVGVGGTPVVWDGSLTGIQVARKNQLLFTGALNNRGASLRSLQSGMSNFTGIYTQEPLPAPFLYSVTNRRPPISPLYYLDNRSYFAGVNYLHAFTSYSTLRFNLLYNHEGENREDSTRNEYYAADTVSVFDNNRLRTREDVVKGQVRYELNGRKVYVENILSGQWQAIDSYNRNVTNVGSVMEDMHRKPYYLQNVANVNLITPARIYTLASIVRTYQTRERLSDVWTADNEHERQDYRLNHWFMRHRLSTAFDVAGYPLTLGYIVEYKHNRLHDTQHTATSSYWLHTLEPSYQIEWSGGNVELLLPVEYICTHCGWRTRNNRKVLFSPSLDVSQRFGYLLRLDASVAYNQNASNTDPWFNGTMMNNYRTFTVGTDSLSVQRTTLANLRLSYLNTVTLLSWNLYAGWTRSTSDHYFESLYLPDYTLIAPVWDDRTKTTWSVALSCRKNFREAHLSLNGQTDYSYNKEYVAQNERADYLRYHALHASLSTQWSGLSWFQPKLTLAGNLSWKKPDAFSATDNLLKNAYYSLTMDFYPISKLRLYADFSQSVFEIAHSHYSVNSFLNAGLRYDFHPRWTVSADLSNLLNRKDYEVSLYQGANFLYYRVPLRGREFLVSLRFKY</sequence>
<dbReference type="EMBL" id="BQNZ01000001">
    <property type="protein sequence ID" value="GKH70698.1"/>
    <property type="molecule type" value="Genomic_DNA"/>
</dbReference>
<dbReference type="Proteomes" id="UP001055114">
    <property type="component" value="Unassembled WGS sequence"/>
</dbReference>
<dbReference type="RefSeq" id="WP_244063685.1">
    <property type="nucleotide sequence ID" value="NZ_BQNZ01000001.1"/>
</dbReference>
<dbReference type="InterPro" id="IPR036942">
    <property type="entry name" value="Beta-barrel_TonB_sf"/>
</dbReference>
<dbReference type="SUPFAM" id="SSF56935">
    <property type="entry name" value="Porins"/>
    <property type="match status" value="1"/>
</dbReference>
<feature type="signal peptide" evidence="4">
    <location>
        <begin position="1"/>
        <end position="20"/>
    </location>
</feature>
<keyword evidence="2" id="KW-0472">Membrane</keyword>
<proteinExistence type="predicted"/>
<evidence type="ECO:0000256" key="1">
    <source>
        <dbReference type="ARBA" id="ARBA00004442"/>
    </source>
</evidence>
<accession>A0AA37K7T2</accession>
<organism evidence="5 6">
    <name type="scientific">Parabacteroides merdae</name>
    <dbReference type="NCBI Taxonomy" id="46503"/>
    <lineage>
        <taxon>Bacteria</taxon>
        <taxon>Pseudomonadati</taxon>
        <taxon>Bacteroidota</taxon>
        <taxon>Bacteroidia</taxon>
        <taxon>Bacteroidales</taxon>
        <taxon>Tannerellaceae</taxon>
        <taxon>Parabacteroides</taxon>
    </lineage>
</organism>